<keyword evidence="1" id="KW-0560">Oxidoreductase</keyword>
<dbReference type="Pfam" id="PF01073">
    <property type="entry name" value="3Beta_HSD"/>
    <property type="match status" value="1"/>
</dbReference>
<dbReference type="SUPFAM" id="SSF51735">
    <property type="entry name" value="NAD(P)-binding Rossmann-fold domains"/>
    <property type="match status" value="1"/>
</dbReference>
<evidence type="ECO:0000256" key="1">
    <source>
        <dbReference type="ARBA" id="ARBA00023002"/>
    </source>
</evidence>
<reference evidence="4" key="2">
    <citation type="journal article" date="2016" name="Sci. Rep.">
        <title>Dictyocaulus viviparus genome, variome and transcriptome elucidate lungworm biology and support future intervention.</title>
        <authorList>
            <person name="McNulty S.N."/>
            <person name="Strube C."/>
            <person name="Rosa B.A."/>
            <person name="Martin J.C."/>
            <person name="Tyagi R."/>
            <person name="Choi Y.J."/>
            <person name="Wang Q."/>
            <person name="Hallsworth Pepin K."/>
            <person name="Zhang X."/>
            <person name="Ozersky P."/>
            <person name="Wilson R.K."/>
            <person name="Sternberg P.W."/>
            <person name="Gasser R.B."/>
            <person name="Mitreva M."/>
        </authorList>
    </citation>
    <scope>NUCLEOTIDE SEQUENCE [LARGE SCALE GENOMIC DNA]</scope>
    <source>
        <strain evidence="4">HannoverDv2000</strain>
    </source>
</reference>
<dbReference type="EMBL" id="KN716289">
    <property type="protein sequence ID" value="KJH47884.1"/>
    <property type="molecule type" value="Genomic_DNA"/>
</dbReference>
<dbReference type="Proteomes" id="UP000053766">
    <property type="component" value="Unassembled WGS sequence"/>
</dbReference>
<evidence type="ECO:0000313" key="3">
    <source>
        <dbReference type="EMBL" id="KJH47884.1"/>
    </source>
</evidence>
<evidence type="ECO:0000313" key="4">
    <source>
        <dbReference type="Proteomes" id="UP000053766"/>
    </source>
</evidence>
<accession>A0A0D8XVS9</accession>
<dbReference type="GO" id="GO:0006694">
    <property type="term" value="P:steroid biosynthetic process"/>
    <property type="evidence" value="ECO:0007669"/>
    <property type="project" value="InterPro"/>
</dbReference>
<sequence length="265" mass="29865">MDVVAVTGASGLAGRFIVDRLLKCGRYKEIRLIDRKTSTNFVQQDVDNKASARQYVLDLVDEGALERALNGCSAVVHCAHSTIPWTYIDQKTNDDMWRDNLTATEILLDTMKRLGVNNLVHVGDAYSALPIEDNYGLGEHVFSELPNSYILGEYGESRTRAEMYARNAVARGSNNPSFNGVFLRPVHIHAEHGSSSWMNLIEMAQNGDVPYVKGERRGMHQFVTAIVDRCLVLLVDEPKRIRSEIVYCMDDTNVISFRDVRFLSY</sequence>
<dbReference type="STRING" id="29172.A0A0D8XVS9"/>
<gene>
    <name evidence="3" type="ORF">DICVIV_06012</name>
</gene>
<dbReference type="Gene3D" id="3.40.50.720">
    <property type="entry name" value="NAD(P)-binding Rossmann-like Domain"/>
    <property type="match status" value="1"/>
</dbReference>
<dbReference type="GO" id="GO:0016616">
    <property type="term" value="F:oxidoreductase activity, acting on the CH-OH group of donors, NAD or NADP as acceptor"/>
    <property type="evidence" value="ECO:0007669"/>
    <property type="project" value="InterPro"/>
</dbReference>
<dbReference type="InterPro" id="IPR002225">
    <property type="entry name" value="3Beta_OHSteriod_DH/Estase"/>
</dbReference>
<dbReference type="PANTHER" id="PTHR10366:SF564">
    <property type="entry name" value="STEROL-4-ALPHA-CARBOXYLATE 3-DEHYDROGENASE, DECARBOXYLATING"/>
    <property type="match status" value="1"/>
</dbReference>
<dbReference type="OrthoDB" id="2735536at2759"/>
<dbReference type="InterPro" id="IPR036291">
    <property type="entry name" value="NAD(P)-bd_dom_sf"/>
</dbReference>
<evidence type="ECO:0000259" key="2">
    <source>
        <dbReference type="Pfam" id="PF01073"/>
    </source>
</evidence>
<proteinExistence type="predicted"/>
<dbReference type="AlphaFoldDB" id="A0A0D8XVS9"/>
<name>A0A0D8XVS9_DICVI</name>
<feature type="domain" description="3-beta hydroxysteroid dehydrogenase/isomerase" evidence="2">
    <location>
        <begin position="5"/>
        <end position="259"/>
    </location>
</feature>
<protein>
    <submittedName>
        <fullName evidence="3">NAD dependent epimerase/dehydratase family protein</fullName>
    </submittedName>
</protein>
<keyword evidence="4" id="KW-1185">Reference proteome</keyword>
<organism evidence="3 4">
    <name type="scientific">Dictyocaulus viviparus</name>
    <name type="common">Bovine lungworm</name>
    <dbReference type="NCBI Taxonomy" id="29172"/>
    <lineage>
        <taxon>Eukaryota</taxon>
        <taxon>Metazoa</taxon>
        <taxon>Ecdysozoa</taxon>
        <taxon>Nematoda</taxon>
        <taxon>Chromadorea</taxon>
        <taxon>Rhabditida</taxon>
        <taxon>Rhabditina</taxon>
        <taxon>Rhabditomorpha</taxon>
        <taxon>Strongyloidea</taxon>
        <taxon>Metastrongylidae</taxon>
        <taxon>Dictyocaulus</taxon>
    </lineage>
</organism>
<reference evidence="3 4" key="1">
    <citation type="submission" date="2013-11" db="EMBL/GenBank/DDBJ databases">
        <title>Draft genome of the bovine lungworm Dictyocaulus viviparus.</title>
        <authorList>
            <person name="Mitreva M."/>
        </authorList>
    </citation>
    <scope>NUCLEOTIDE SEQUENCE [LARGE SCALE GENOMIC DNA]</scope>
    <source>
        <strain evidence="3 4">HannoverDv2000</strain>
    </source>
</reference>
<dbReference type="PANTHER" id="PTHR10366">
    <property type="entry name" value="NAD DEPENDENT EPIMERASE/DEHYDRATASE"/>
    <property type="match status" value="1"/>
</dbReference>
<dbReference type="InterPro" id="IPR050425">
    <property type="entry name" value="NAD(P)_dehydrat-like"/>
</dbReference>